<dbReference type="OrthoDB" id="128679at2"/>
<evidence type="ECO:0000313" key="4">
    <source>
        <dbReference type="Proteomes" id="UP000239735"/>
    </source>
</evidence>
<dbReference type="AlphaFoldDB" id="A0A2N9LJD5"/>
<reference evidence="4" key="1">
    <citation type="submission" date="2018-02" db="EMBL/GenBank/DDBJ databases">
        <authorList>
            <person name="Hausmann B."/>
        </authorList>
    </citation>
    <scope>NUCLEOTIDE SEQUENCE [LARGE SCALE GENOMIC DNA]</scope>
    <source>
        <strain evidence="4">Peat soil MAG SbA5</strain>
    </source>
</reference>
<feature type="compositionally biased region" description="Low complexity" evidence="1">
    <location>
        <begin position="155"/>
        <end position="177"/>
    </location>
</feature>
<feature type="region of interest" description="Disordered" evidence="1">
    <location>
        <begin position="155"/>
        <end position="187"/>
    </location>
</feature>
<dbReference type="EMBL" id="OKRB01000096">
    <property type="protein sequence ID" value="SPE23387.1"/>
    <property type="molecule type" value="Genomic_DNA"/>
</dbReference>
<name>A0A2N9LJD5_9BACT</name>
<feature type="signal peptide" evidence="2">
    <location>
        <begin position="1"/>
        <end position="27"/>
    </location>
</feature>
<protein>
    <recommendedName>
        <fullName evidence="5">Lipoprotein</fullName>
    </recommendedName>
</protein>
<dbReference type="Proteomes" id="UP000239735">
    <property type="component" value="Unassembled WGS sequence"/>
</dbReference>
<accession>A0A2N9LJD5</accession>
<evidence type="ECO:0008006" key="5">
    <source>
        <dbReference type="Google" id="ProtNLM"/>
    </source>
</evidence>
<evidence type="ECO:0000313" key="3">
    <source>
        <dbReference type="EMBL" id="SPE23387.1"/>
    </source>
</evidence>
<organism evidence="3 4">
    <name type="scientific">Candidatus Sulfuritelmatomonas gaucii</name>
    <dbReference type="NCBI Taxonomy" id="2043161"/>
    <lineage>
        <taxon>Bacteria</taxon>
        <taxon>Pseudomonadati</taxon>
        <taxon>Acidobacteriota</taxon>
        <taxon>Terriglobia</taxon>
        <taxon>Terriglobales</taxon>
        <taxon>Acidobacteriaceae</taxon>
        <taxon>Candidatus Sulfuritelmatomonas</taxon>
    </lineage>
</organism>
<feature type="chain" id="PRO_5014906033" description="Lipoprotein" evidence="2">
    <location>
        <begin position="28"/>
        <end position="486"/>
    </location>
</feature>
<sequence length="486" mass="51007">MRVLKAFSAFFLFFALSLSGCKGSTQAATQTQAPFTVLPAAQGEIIEYGGVAGANSLAAAMGNVLSQIHQACGEKPSVGQVFRVKGSNSAGVFFTVVDHAQANRQLAGLVIGAQNGANQFQVGVVSDSADRFAQTANPMMQQLFSAWNPGAASATGGSAPAAGASASTPAGAAPGSSVPLEPVTAPDNSATISVPAGWTMDQSSHMGSLILHGANGEQMGLNMSKPAADPSNPWQMRMAAAHYSVILPGSVVYAFRGDPVKEFVPMFQAWRKSNGGGPAQIQVKDSQSLPTNPGNHCAGASGQMDLDGKGMQNFTSEICAMDPNPQYGNYAMTLTHILIPVSIGDKEKDLIKAIIGSYKPNQQVISQEENQMLKAKQQSDQQTLAMSQMIVNQIKQVGAQATARYNATEAANDAQHAGYWAQQNSNAQNSAGFSNYLLDQSVVQMNGMGGASHATMWNTTASALVQSNPNKYEIVNTPNYWKGVDY</sequence>
<proteinExistence type="predicted"/>
<dbReference type="PROSITE" id="PS51257">
    <property type="entry name" value="PROKAR_LIPOPROTEIN"/>
    <property type="match status" value="1"/>
</dbReference>
<gene>
    <name evidence="3" type="ORF">SBA5_390002</name>
</gene>
<evidence type="ECO:0000256" key="2">
    <source>
        <dbReference type="SAM" id="SignalP"/>
    </source>
</evidence>
<evidence type="ECO:0000256" key="1">
    <source>
        <dbReference type="SAM" id="MobiDB-lite"/>
    </source>
</evidence>
<keyword evidence="2" id="KW-0732">Signal</keyword>